<keyword evidence="1" id="KW-0472">Membrane</keyword>
<dbReference type="EMBL" id="GGEC01010026">
    <property type="protein sequence ID" value="MBW90509.1"/>
    <property type="molecule type" value="Transcribed_RNA"/>
</dbReference>
<keyword evidence="1" id="KW-1133">Transmembrane helix</keyword>
<evidence type="ECO:0000313" key="2">
    <source>
        <dbReference type="EMBL" id="MBW90509.1"/>
    </source>
</evidence>
<keyword evidence="1" id="KW-0812">Transmembrane</keyword>
<organism evidence="2">
    <name type="scientific">Rhizophora mucronata</name>
    <name type="common">Asiatic mangrove</name>
    <dbReference type="NCBI Taxonomy" id="61149"/>
    <lineage>
        <taxon>Eukaryota</taxon>
        <taxon>Viridiplantae</taxon>
        <taxon>Streptophyta</taxon>
        <taxon>Embryophyta</taxon>
        <taxon>Tracheophyta</taxon>
        <taxon>Spermatophyta</taxon>
        <taxon>Magnoliopsida</taxon>
        <taxon>eudicotyledons</taxon>
        <taxon>Gunneridae</taxon>
        <taxon>Pentapetalae</taxon>
        <taxon>rosids</taxon>
        <taxon>fabids</taxon>
        <taxon>Malpighiales</taxon>
        <taxon>Rhizophoraceae</taxon>
        <taxon>Rhizophora</taxon>
    </lineage>
</organism>
<evidence type="ECO:0000256" key="1">
    <source>
        <dbReference type="SAM" id="Phobius"/>
    </source>
</evidence>
<protein>
    <submittedName>
        <fullName evidence="2">Uncharacterized protein LOC105637964</fullName>
    </submittedName>
</protein>
<feature type="transmembrane region" description="Helical" evidence="1">
    <location>
        <begin position="42"/>
        <end position="61"/>
    </location>
</feature>
<proteinExistence type="predicted"/>
<name>A0A2P2JAL8_RHIMU</name>
<accession>A0A2P2JAL8</accession>
<sequence>MERENSNPIQIRPTPIREKTESKLNLLNRQNFFQRVHCIQRSFIRAFNFLFPAIFLGTLAARHITILTYRRGAVGILKIPTLRCRQPPFSSQDPHIRDKPR</sequence>
<reference evidence="2" key="1">
    <citation type="submission" date="2018-02" db="EMBL/GenBank/DDBJ databases">
        <title>Rhizophora mucronata_Transcriptome.</title>
        <authorList>
            <person name="Meera S.P."/>
            <person name="Sreeshan A."/>
            <person name="Augustine A."/>
        </authorList>
    </citation>
    <scope>NUCLEOTIDE SEQUENCE</scope>
    <source>
        <tissue evidence="2">Leaf</tissue>
    </source>
</reference>
<dbReference type="AlphaFoldDB" id="A0A2P2JAL8"/>